<evidence type="ECO:0000256" key="1">
    <source>
        <dbReference type="ARBA" id="ARBA00004123"/>
    </source>
</evidence>
<evidence type="ECO:0000256" key="9">
    <source>
        <dbReference type="ARBA" id="ARBA00023268"/>
    </source>
</evidence>
<proteinExistence type="inferred from homology"/>
<dbReference type="Pfam" id="PF04177">
    <property type="entry name" value="TAP42"/>
    <property type="match status" value="1"/>
</dbReference>
<keyword evidence="5" id="KW-0378">Hydrolase</keyword>
<keyword evidence="6" id="KW-0234">DNA repair</keyword>
<keyword evidence="10" id="KW-0326">Glycosidase</keyword>
<dbReference type="InterPro" id="IPR003265">
    <property type="entry name" value="HhH-GPD_domain"/>
</dbReference>
<dbReference type="PANTHER" id="PTHR10242">
    <property type="entry name" value="8-OXOGUANINE DNA GLYCOSYLASE"/>
    <property type="match status" value="1"/>
</dbReference>
<dbReference type="GO" id="GO:0006289">
    <property type="term" value="P:nucleotide-excision repair"/>
    <property type="evidence" value="ECO:0007669"/>
    <property type="project" value="InterPro"/>
</dbReference>
<sequence>MALAGFKSIPLPLVQLSLSAVLKCGQSFRWSILTPPSPENVQKASSEPSHSRVEYRLCLRDRVVCLRQSSDALYYRSVFPDPQPAPDNLIERDAETLVWLKDYFQLNIDLVSLYKQWAEKDKIFARFQERFEGIRILRQDPWENLISFICSSNNNISRITKMVQNLCTEYSPALLILEHPFDPSERLAYHPFPPPSALAEPSVAQQLRFLGFGYRANFIQKTAKMLVDAHGAEVNGLAKQALESSEIWLQQLRKLSTADAREELLKFVGVGRKVADFDIQNEVVPVDTHVYQIATKYYGLKGSSGKVNMTAKLYEDINTKLASIWGDYAGWAHTVLFTADLKSFSSYGLPSPSPTPVPTPSKKAKPVLDPSVALPTPPLTPSLGSRKRKQEFRHSSLEEPTSQAKTVVQVSQDLVEETLNDLKDLHARIIDLSLFSSNDELDDISTRDLIYLIVPYVFAEIQGKLKTVNRADRMNSLLQTEKYLHNYISLMQKYEVVPADERALFDHKAAGVADFAKRRELKINQYKKEKDLKARIETVRKRRGQRSASEETSTDFDLALYLLPLDTPKDSYDEEKNSETDDVVRQTILLLLRLLYAHASTQLQSVEQEIELLRNAPPSPTLAPPDQDERSKKRKEEDNDWKLDIPVPGGPDGKGPLLDSAGRPLRPFTILPSDAGERARLQAQVFGPGYNLPTMSVDEYLEIERQRGNIISGGGPASQAAPTSSEKLAIDAEMDGTLEGEIKAEEKRQKDEEWARYKDDNPRGAGNTMNRG</sequence>
<evidence type="ECO:0000256" key="4">
    <source>
        <dbReference type="ARBA" id="ARBA00022763"/>
    </source>
</evidence>
<dbReference type="AlphaFoldDB" id="A0A409Y500"/>
<dbReference type="FunFam" id="1.10.1670.10:FF:000005">
    <property type="entry name" value="N-glycosylase/DNA lyase OGG1"/>
    <property type="match status" value="1"/>
</dbReference>
<dbReference type="SUPFAM" id="SSF55945">
    <property type="entry name" value="TATA-box binding protein-like"/>
    <property type="match status" value="1"/>
</dbReference>
<dbReference type="Gene3D" id="1.25.40.540">
    <property type="entry name" value="TAP42-like family"/>
    <property type="match status" value="1"/>
</dbReference>
<dbReference type="GO" id="GO:0003684">
    <property type="term" value="F:damaged DNA binding"/>
    <property type="evidence" value="ECO:0007669"/>
    <property type="project" value="InterPro"/>
</dbReference>
<accession>A0A409Y500</accession>
<feature type="compositionally biased region" description="Basic and acidic residues" evidence="12">
    <location>
        <begin position="627"/>
        <end position="643"/>
    </location>
</feature>
<dbReference type="EC" id="4.2.99.18" evidence="3"/>
<evidence type="ECO:0000313" key="14">
    <source>
        <dbReference type="EMBL" id="PPQ98126.1"/>
    </source>
</evidence>
<dbReference type="OrthoDB" id="238681at2759"/>
<feature type="region of interest" description="Disordered" evidence="12">
    <location>
        <begin position="614"/>
        <end position="661"/>
    </location>
</feature>
<comment type="similarity">
    <text evidence="2">Belongs to the type-1 OGG1 family.</text>
</comment>
<gene>
    <name evidence="14" type="ORF">CVT26_003170</name>
</gene>
<dbReference type="EMBL" id="NHYE01001142">
    <property type="protein sequence ID" value="PPQ98126.1"/>
    <property type="molecule type" value="Genomic_DNA"/>
</dbReference>
<keyword evidence="8" id="KW-0539">Nucleus</keyword>
<dbReference type="InParanoid" id="A0A409Y500"/>
<feature type="region of interest" description="Disordered" evidence="12">
    <location>
        <begin position="348"/>
        <end position="404"/>
    </location>
</feature>
<dbReference type="Proteomes" id="UP000284706">
    <property type="component" value="Unassembled WGS sequence"/>
</dbReference>
<keyword evidence="9" id="KW-0511">Multifunctional enzyme</keyword>
<dbReference type="Gene3D" id="1.10.1670.10">
    <property type="entry name" value="Helix-hairpin-Helix base-excision DNA repair enzymes (C-terminal)"/>
    <property type="match status" value="1"/>
</dbReference>
<dbReference type="PANTHER" id="PTHR10242:SF2">
    <property type="entry name" value="N-GLYCOSYLASE_DNA LYASE"/>
    <property type="match status" value="1"/>
</dbReference>
<name>A0A409Y500_9AGAR</name>
<dbReference type="InterPro" id="IPR007304">
    <property type="entry name" value="TAP46-like"/>
</dbReference>
<evidence type="ECO:0000256" key="8">
    <source>
        <dbReference type="ARBA" id="ARBA00023242"/>
    </source>
</evidence>
<dbReference type="InterPro" id="IPR038511">
    <property type="entry name" value="TAP42/TAP46-like_sf"/>
</dbReference>
<dbReference type="Gene3D" id="3.30.310.40">
    <property type="match status" value="1"/>
</dbReference>
<evidence type="ECO:0000256" key="12">
    <source>
        <dbReference type="SAM" id="MobiDB-lite"/>
    </source>
</evidence>
<dbReference type="Pfam" id="PF00730">
    <property type="entry name" value="HhH-GPD"/>
    <property type="match status" value="1"/>
</dbReference>
<dbReference type="GO" id="GO:0034039">
    <property type="term" value="F:8-oxo-7,8-dihydroguanine DNA N-glycosylase activity"/>
    <property type="evidence" value="ECO:0007669"/>
    <property type="project" value="TreeGrafter"/>
</dbReference>
<dbReference type="InterPro" id="IPR012904">
    <property type="entry name" value="OGG_N"/>
</dbReference>
<keyword evidence="4" id="KW-0227">DNA damage</keyword>
<feature type="region of interest" description="Disordered" evidence="12">
    <location>
        <begin position="739"/>
        <end position="772"/>
    </location>
</feature>
<evidence type="ECO:0000256" key="7">
    <source>
        <dbReference type="ARBA" id="ARBA00023239"/>
    </source>
</evidence>
<dbReference type="SUPFAM" id="SSF48150">
    <property type="entry name" value="DNA-glycosylase"/>
    <property type="match status" value="1"/>
</dbReference>
<dbReference type="InterPro" id="IPR052054">
    <property type="entry name" value="Oxidative_DNA_repair_enzyme"/>
</dbReference>
<dbReference type="Gene3D" id="1.10.340.30">
    <property type="entry name" value="Hypothetical protein, domain 2"/>
    <property type="match status" value="1"/>
</dbReference>
<keyword evidence="15" id="KW-1185">Reference proteome</keyword>
<protein>
    <recommendedName>
        <fullName evidence="3">DNA-(apurinic or apyrimidinic site) lyase</fullName>
        <ecNumber evidence="3">4.2.99.18</ecNumber>
    </recommendedName>
</protein>
<reference evidence="14 15" key="1">
    <citation type="journal article" date="2018" name="Evol. Lett.">
        <title>Horizontal gene cluster transfer increased hallucinogenic mushroom diversity.</title>
        <authorList>
            <person name="Reynolds H.T."/>
            <person name="Vijayakumar V."/>
            <person name="Gluck-Thaler E."/>
            <person name="Korotkin H.B."/>
            <person name="Matheny P.B."/>
            <person name="Slot J.C."/>
        </authorList>
    </citation>
    <scope>NUCLEOTIDE SEQUENCE [LARGE SCALE GENOMIC DNA]</scope>
    <source>
        <strain evidence="14 15">SRW20</strain>
    </source>
</reference>
<dbReference type="GO" id="GO:0006285">
    <property type="term" value="P:base-excision repair, AP site formation"/>
    <property type="evidence" value="ECO:0007669"/>
    <property type="project" value="UniProtKB-ARBA"/>
</dbReference>
<evidence type="ECO:0000256" key="11">
    <source>
        <dbReference type="ARBA" id="ARBA00044632"/>
    </source>
</evidence>
<dbReference type="STRING" id="231916.A0A409Y500"/>
<dbReference type="InterPro" id="IPR011257">
    <property type="entry name" value="DNA_glycosylase"/>
</dbReference>
<dbReference type="InterPro" id="IPR023170">
    <property type="entry name" value="HhH_base_excis_C"/>
</dbReference>
<feature type="domain" description="HhH-GPD" evidence="13">
    <location>
        <begin position="150"/>
        <end position="340"/>
    </location>
</feature>
<comment type="catalytic activity">
    <reaction evidence="11">
        <text>2'-deoxyribonucleotide-(2'-deoxyribose 5'-phosphate)-2'-deoxyribonucleotide-DNA = a 3'-end 2'-deoxyribonucleotide-(2,3-dehydro-2,3-deoxyribose 5'-phosphate)-DNA + a 5'-end 5'-phospho-2'-deoxyribonucleoside-DNA + H(+)</text>
        <dbReference type="Rhea" id="RHEA:66592"/>
        <dbReference type="Rhea" id="RHEA-COMP:13180"/>
        <dbReference type="Rhea" id="RHEA-COMP:16897"/>
        <dbReference type="Rhea" id="RHEA-COMP:17067"/>
        <dbReference type="ChEBI" id="CHEBI:15378"/>
        <dbReference type="ChEBI" id="CHEBI:136412"/>
        <dbReference type="ChEBI" id="CHEBI:157695"/>
        <dbReference type="ChEBI" id="CHEBI:167181"/>
        <dbReference type="EC" id="4.2.99.18"/>
    </reaction>
</comment>
<evidence type="ECO:0000256" key="10">
    <source>
        <dbReference type="ARBA" id="ARBA00023295"/>
    </source>
</evidence>
<dbReference type="Pfam" id="PF07934">
    <property type="entry name" value="OGG_N"/>
    <property type="match status" value="1"/>
</dbReference>
<evidence type="ECO:0000256" key="5">
    <source>
        <dbReference type="ARBA" id="ARBA00022801"/>
    </source>
</evidence>
<comment type="caution">
    <text evidence="14">The sequence shown here is derived from an EMBL/GenBank/DDBJ whole genome shotgun (WGS) entry which is preliminary data.</text>
</comment>
<comment type="subcellular location">
    <subcellularLocation>
        <location evidence="1">Nucleus</location>
    </subcellularLocation>
</comment>
<dbReference type="GO" id="GO:0005634">
    <property type="term" value="C:nucleus"/>
    <property type="evidence" value="ECO:0007669"/>
    <property type="project" value="UniProtKB-SubCell"/>
</dbReference>
<keyword evidence="7" id="KW-0456">Lyase</keyword>
<evidence type="ECO:0000256" key="6">
    <source>
        <dbReference type="ARBA" id="ARBA00023204"/>
    </source>
</evidence>
<dbReference type="GO" id="GO:0140078">
    <property type="term" value="F:class I DNA-(apurinic or apyrimidinic site) endonuclease activity"/>
    <property type="evidence" value="ECO:0007669"/>
    <property type="project" value="UniProtKB-EC"/>
</dbReference>
<feature type="compositionally biased region" description="Basic and acidic residues" evidence="12">
    <location>
        <begin position="740"/>
        <end position="762"/>
    </location>
</feature>
<evidence type="ECO:0000313" key="15">
    <source>
        <dbReference type="Proteomes" id="UP000284706"/>
    </source>
</evidence>
<dbReference type="GO" id="GO:0009966">
    <property type="term" value="P:regulation of signal transduction"/>
    <property type="evidence" value="ECO:0007669"/>
    <property type="project" value="InterPro"/>
</dbReference>
<dbReference type="CDD" id="cd00056">
    <property type="entry name" value="ENDO3c"/>
    <property type="match status" value="1"/>
</dbReference>
<evidence type="ECO:0000259" key="13">
    <source>
        <dbReference type="SMART" id="SM00478"/>
    </source>
</evidence>
<evidence type="ECO:0000256" key="2">
    <source>
        <dbReference type="ARBA" id="ARBA00010679"/>
    </source>
</evidence>
<dbReference type="SMART" id="SM00478">
    <property type="entry name" value="ENDO3c"/>
    <property type="match status" value="1"/>
</dbReference>
<organism evidence="14 15">
    <name type="scientific">Gymnopilus dilepis</name>
    <dbReference type="NCBI Taxonomy" id="231916"/>
    <lineage>
        <taxon>Eukaryota</taxon>
        <taxon>Fungi</taxon>
        <taxon>Dikarya</taxon>
        <taxon>Basidiomycota</taxon>
        <taxon>Agaricomycotina</taxon>
        <taxon>Agaricomycetes</taxon>
        <taxon>Agaricomycetidae</taxon>
        <taxon>Agaricales</taxon>
        <taxon>Agaricineae</taxon>
        <taxon>Hymenogastraceae</taxon>
        <taxon>Gymnopilus</taxon>
    </lineage>
</organism>
<evidence type="ECO:0000256" key="3">
    <source>
        <dbReference type="ARBA" id="ARBA00012720"/>
    </source>
</evidence>